<dbReference type="InterPro" id="IPR051124">
    <property type="entry name" value="Phosphate_Transport_Permease"/>
</dbReference>
<reference evidence="16" key="2">
    <citation type="submission" date="2016-10" db="EMBL/GenBank/DDBJ databases">
        <authorList>
            <person name="de Groot N.N."/>
        </authorList>
    </citation>
    <scope>NUCLEOTIDE SEQUENCE [LARGE SCALE GENOMIC DNA]</scope>
    <source>
        <strain evidence="16">DSM 15758</strain>
    </source>
</reference>
<dbReference type="OrthoDB" id="9785113at2"/>
<dbReference type="PROSITE" id="PS50928">
    <property type="entry name" value="ABC_TM1"/>
    <property type="match status" value="1"/>
</dbReference>
<dbReference type="GO" id="GO:0005886">
    <property type="term" value="C:plasma membrane"/>
    <property type="evidence" value="ECO:0007669"/>
    <property type="project" value="UniProtKB-SubCell"/>
</dbReference>
<keyword evidence="5 10" id="KW-0592">Phosphate transport</keyword>
<accession>A0A1G5NFS4</accession>
<dbReference type="GO" id="GO:0005315">
    <property type="term" value="F:phosphate transmembrane transporter activity"/>
    <property type="evidence" value="ECO:0007669"/>
    <property type="project" value="InterPro"/>
</dbReference>
<comment type="similarity">
    <text evidence="2 10">Belongs to the binding-protein-dependent transport system permease family. CysTW subfamily.</text>
</comment>
<dbReference type="eggNOG" id="COG0573">
    <property type="taxonomic scope" value="Bacteria"/>
</dbReference>
<feature type="domain" description="ABC transmembrane type-1" evidence="11">
    <location>
        <begin position="82"/>
        <end position="311"/>
    </location>
</feature>
<dbReference type="EMBL" id="MTLN01000003">
    <property type="protein sequence ID" value="ONN72118.1"/>
    <property type="molecule type" value="Genomic_DNA"/>
</dbReference>
<dbReference type="EMBL" id="LWCR01000019">
    <property type="protein sequence ID" value="OAN28841.1"/>
    <property type="molecule type" value="Genomic_DNA"/>
</dbReference>
<dbReference type="PANTHER" id="PTHR30425">
    <property type="entry name" value="PHOSPHATE TRANSPORT SYSTEM PERMEASE PROTEIN PST"/>
    <property type="match status" value="1"/>
</dbReference>
<dbReference type="EMBL" id="FMWB01000005">
    <property type="protein sequence ID" value="SCZ35621.1"/>
    <property type="molecule type" value="Genomic_DNA"/>
</dbReference>
<evidence type="ECO:0000256" key="2">
    <source>
        <dbReference type="ARBA" id="ARBA00007069"/>
    </source>
</evidence>
<keyword evidence="6 9" id="KW-0812">Transmembrane</keyword>
<evidence type="ECO:0000256" key="8">
    <source>
        <dbReference type="ARBA" id="ARBA00023136"/>
    </source>
</evidence>
<dbReference type="Proteomes" id="UP000183046">
    <property type="component" value="Unassembled WGS sequence"/>
</dbReference>
<comment type="function">
    <text evidence="10">Part of the binding-protein-dependent transport system for phosphate; probably responsible for the translocation of the substrate across the membrane.</text>
</comment>
<dbReference type="Proteomes" id="UP000078356">
    <property type="component" value="Unassembled WGS sequence"/>
</dbReference>
<evidence type="ECO:0000256" key="1">
    <source>
        <dbReference type="ARBA" id="ARBA00004651"/>
    </source>
</evidence>
<dbReference type="Pfam" id="PF00528">
    <property type="entry name" value="BPD_transp_1"/>
    <property type="match status" value="1"/>
</dbReference>
<dbReference type="Proteomes" id="UP000189310">
    <property type="component" value="Unassembled WGS sequence"/>
</dbReference>
<feature type="transmembrane region" description="Helical" evidence="9">
    <location>
        <begin position="82"/>
        <end position="107"/>
    </location>
</feature>
<dbReference type="Gene3D" id="1.10.3720.10">
    <property type="entry name" value="MetI-like"/>
    <property type="match status" value="1"/>
</dbReference>
<keyword evidence="8 9" id="KW-0472">Membrane</keyword>
<dbReference type="RefSeq" id="WP_007160736.1">
    <property type="nucleotide sequence ID" value="NZ_CP044074.1"/>
</dbReference>
<evidence type="ECO:0000256" key="6">
    <source>
        <dbReference type="ARBA" id="ARBA00022692"/>
    </source>
</evidence>
<evidence type="ECO:0000256" key="7">
    <source>
        <dbReference type="ARBA" id="ARBA00022989"/>
    </source>
</evidence>
<dbReference type="AlphaFoldDB" id="A0A178LFQ3"/>
<evidence type="ECO:0000313" key="12">
    <source>
        <dbReference type="EMBL" id="OAN28841.1"/>
    </source>
</evidence>
<feature type="transmembrane region" description="Helical" evidence="9">
    <location>
        <begin position="293"/>
        <end position="315"/>
    </location>
</feature>
<evidence type="ECO:0000256" key="9">
    <source>
        <dbReference type="RuleBase" id="RU363032"/>
    </source>
</evidence>
<dbReference type="InterPro" id="IPR011864">
    <property type="entry name" value="Phosphate_PstC"/>
</dbReference>
<organism evidence="12 15">
    <name type="scientific">Pseudomonas oryzihabitans</name>
    <dbReference type="NCBI Taxonomy" id="47885"/>
    <lineage>
        <taxon>Bacteria</taxon>
        <taxon>Pseudomonadati</taxon>
        <taxon>Pseudomonadota</taxon>
        <taxon>Gammaproteobacteria</taxon>
        <taxon>Pseudomonadales</taxon>
        <taxon>Pseudomonadaceae</taxon>
        <taxon>Pseudomonas</taxon>
    </lineage>
</organism>
<feature type="transmembrane region" description="Helical" evidence="9">
    <location>
        <begin position="119"/>
        <end position="140"/>
    </location>
</feature>
<evidence type="ECO:0000256" key="10">
    <source>
        <dbReference type="RuleBase" id="RU363054"/>
    </source>
</evidence>
<feature type="transmembrane region" description="Helical" evidence="9">
    <location>
        <begin position="25"/>
        <end position="50"/>
    </location>
</feature>
<reference evidence="12 15" key="1">
    <citation type="submission" date="2016-04" db="EMBL/GenBank/DDBJ databases">
        <title>Draft Genome Sequences of Staphylococcus capitis Strain H36, S. capitis Strain H65, S. cohnii Strain H62, S. hominis Strain H69, Mycobacterium iranicum Strain H39, Plantibacter sp. Strain H53, Pseudomonas oryzihabitans Strain H72, and Microbacterium sp. Strain H83, isolated from residential settings.</title>
        <authorList>
            <person name="Lymperopoulou D."/>
            <person name="Adams R.I."/>
            <person name="Lindow S."/>
            <person name="Coil D.A."/>
            <person name="Jospin G."/>
            <person name="Eisen J.A."/>
        </authorList>
    </citation>
    <scope>NUCLEOTIDE SEQUENCE [LARGE SCALE GENOMIC DNA]</scope>
    <source>
        <strain evidence="12 15">H72</strain>
    </source>
</reference>
<evidence type="ECO:0000256" key="5">
    <source>
        <dbReference type="ARBA" id="ARBA00022592"/>
    </source>
</evidence>
<feature type="transmembrane region" description="Helical" evidence="9">
    <location>
        <begin position="146"/>
        <end position="168"/>
    </location>
</feature>
<accession>A0A178LFQ3</accession>
<comment type="subcellular location">
    <subcellularLocation>
        <location evidence="10">Cell inner membrane</location>
        <topology evidence="10">Multi-pass membrane protein</topology>
    </subcellularLocation>
    <subcellularLocation>
        <location evidence="1 9">Cell membrane</location>
        <topology evidence="1 9">Multi-pass membrane protein</topology>
    </subcellularLocation>
</comment>
<dbReference type="PANTHER" id="PTHR30425:SF1">
    <property type="entry name" value="PHOSPHATE TRANSPORT SYSTEM PERMEASE PROTEIN PSTC"/>
    <property type="match status" value="1"/>
</dbReference>
<dbReference type="NCBIfam" id="TIGR02138">
    <property type="entry name" value="phosphate_pstC"/>
    <property type="match status" value="1"/>
</dbReference>
<dbReference type="SUPFAM" id="SSF161098">
    <property type="entry name" value="MetI-like"/>
    <property type="match status" value="1"/>
</dbReference>
<dbReference type="GeneID" id="57560563"/>
<evidence type="ECO:0000313" key="13">
    <source>
        <dbReference type="EMBL" id="ONN72118.1"/>
    </source>
</evidence>
<dbReference type="CDD" id="cd06261">
    <property type="entry name" value="TM_PBP2"/>
    <property type="match status" value="1"/>
</dbReference>
<keyword evidence="17" id="KW-1185">Reference proteome</keyword>
<gene>
    <name evidence="12" type="ORF">A4V15_19775</name>
    <name evidence="13" type="ORF">BVL52_07195</name>
    <name evidence="14" type="ORF">SAMN05216279_105275</name>
</gene>
<proteinExistence type="inferred from homology"/>
<keyword evidence="10" id="KW-0997">Cell inner membrane</keyword>
<keyword evidence="7 9" id="KW-1133">Transmembrane helix</keyword>
<feature type="transmembrane region" description="Helical" evidence="9">
    <location>
        <begin position="175"/>
        <end position="197"/>
    </location>
</feature>
<evidence type="ECO:0000313" key="17">
    <source>
        <dbReference type="Proteomes" id="UP000189310"/>
    </source>
</evidence>
<sequence>MTDQTLPLSAAQEQRIRRDTRADVWFRRLLFSAALLVLLVLVGAAASTLWGGRHAFMTFGLDFITSAEWDVGAEKFGALVPIYGTLMTSFIALLLAVPTAFGIALFLSEIAPTWLRGPVATAVELLAGIPSIIYGMWGLFVFGPFMAAHISPFINDYLGAIPVIGVLFQGPPLGIGMLTAGIILAIMILPFITSVMYEVFRSVPAQLKESAYALGSTTWEVCWDIVLPYTRSAVVGGAFLGLGRALGETMAVTFVLGNAHQFSLSLMMPSSSIASVIANEFNEAYTDLHRSSLIALGFLLFVVTFFVLLAARLMLTQLSRKAGN</sequence>
<evidence type="ECO:0000259" key="11">
    <source>
        <dbReference type="PROSITE" id="PS50928"/>
    </source>
</evidence>
<dbReference type="InterPro" id="IPR035906">
    <property type="entry name" value="MetI-like_sf"/>
</dbReference>
<reference evidence="14" key="3">
    <citation type="submission" date="2016-10" db="EMBL/GenBank/DDBJ databases">
        <authorList>
            <person name="Varghese N."/>
            <person name="Submissions S."/>
        </authorList>
    </citation>
    <scope>NUCLEOTIDE SEQUENCE</scope>
    <source>
        <strain evidence="14">DSM 15758</strain>
    </source>
</reference>
<protein>
    <recommendedName>
        <fullName evidence="10">Phosphate transport system permease protein</fullName>
    </recommendedName>
</protein>
<keyword evidence="3 9" id="KW-0813">Transport</keyword>
<dbReference type="STRING" id="237610.BJP27_10010"/>
<keyword evidence="4" id="KW-1003">Cell membrane</keyword>
<comment type="caution">
    <text evidence="12">The sequence shown here is derived from an EMBL/GenBank/DDBJ whole genome shotgun (WGS) entry which is preliminary data.</text>
</comment>
<reference evidence="13 17" key="4">
    <citation type="submission" date="2017-01" db="EMBL/GenBank/DDBJ databases">
        <title>Pseudomonas psychrotolerans genome sequencing and assembly.</title>
        <authorList>
            <person name="Vyas B."/>
            <person name="Mayilraj S."/>
        </authorList>
    </citation>
    <scope>NUCLEOTIDE SEQUENCE [LARGE SCALE GENOMIC DNA]</scope>
    <source>
        <strain evidence="13 17">SDS18</strain>
    </source>
</reference>
<evidence type="ECO:0000256" key="3">
    <source>
        <dbReference type="ARBA" id="ARBA00022448"/>
    </source>
</evidence>
<evidence type="ECO:0000313" key="16">
    <source>
        <dbReference type="Proteomes" id="UP000183046"/>
    </source>
</evidence>
<evidence type="ECO:0000256" key="4">
    <source>
        <dbReference type="ARBA" id="ARBA00022475"/>
    </source>
</evidence>
<evidence type="ECO:0000313" key="15">
    <source>
        <dbReference type="Proteomes" id="UP000078356"/>
    </source>
</evidence>
<dbReference type="GO" id="GO:0006817">
    <property type="term" value="P:phosphate ion transport"/>
    <property type="evidence" value="ECO:0007669"/>
    <property type="project" value="UniProtKB-KW"/>
</dbReference>
<evidence type="ECO:0000313" key="14">
    <source>
        <dbReference type="EMBL" id="SCZ35621.1"/>
    </source>
</evidence>
<dbReference type="InterPro" id="IPR000515">
    <property type="entry name" value="MetI-like"/>
</dbReference>
<name>A0A178LFQ3_9PSED</name>